<dbReference type="PIRSF" id="PIRSF000709">
    <property type="entry name" value="6PFK_2-Ptase"/>
    <property type="match status" value="1"/>
</dbReference>
<dbReference type="Pfam" id="PF00300">
    <property type="entry name" value="His_Phos_1"/>
    <property type="match status" value="1"/>
</dbReference>
<comment type="similarity">
    <text evidence="1">Belongs to the phosphoglycerate mutase family. BPG-dependent PGAM subfamily.</text>
</comment>
<sequence length="209" mass="24121">MKKYVYIVRHGQTELNKRGWVQGSGVDAHLNNIGQQQALAFYESFKHVPFDKVYTSKLIRTQQSVANFIGVGIPHQTLWGLNEISWGDKEGRPLTPEDDRQHFAMVKAWRAGKYDERSPGGESPAEVAYRQQLAWQYIMSHDHEENILICMHGRAIRILLCQLMQVPLSEMDRFKHSNLGLYKLHFNGLHYEIELENDVNHLEPLIIGG</sequence>
<accession>A0ABP9DLR5</accession>
<reference evidence="7" key="1">
    <citation type="journal article" date="2019" name="Int. J. Syst. Evol. Microbiol.">
        <title>The Global Catalogue of Microorganisms (GCM) 10K type strain sequencing project: providing services to taxonomists for standard genome sequencing and annotation.</title>
        <authorList>
            <consortium name="The Broad Institute Genomics Platform"/>
            <consortium name="The Broad Institute Genome Sequencing Center for Infectious Disease"/>
            <person name="Wu L."/>
            <person name="Ma J."/>
        </authorList>
    </citation>
    <scope>NUCLEOTIDE SEQUENCE [LARGE SCALE GENOMIC DNA]</scope>
    <source>
        <strain evidence="7">JCM 18326</strain>
    </source>
</reference>
<dbReference type="Gene3D" id="3.40.50.1240">
    <property type="entry name" value="Phosphoglycerate mutase-like"/>
    <property type="match status" value="1"/>
</dbReference>
<dbReference type="PROSITE" id="PS00175">
    <property type="entry name" value="PG_MUTASE"/>
    <property type="match status" value="1"/>
</dbReference>
<keyword evidence="3" id="KW-0312">Gluconeogenesis</keyword>
<dbReference type="EC" id="5.4.2.11" evidence="2"/>
<keyword evidence="5" id="KW-0413">Isomerase</keyword>
<evidence type="ECO:0000313" key="6">
    <source>
        <dbReference type="EMBL" id="GAA4842674.1"/>
    </source>
</evidence>
<dbReference type="RefSeq" id="WP_345373168.1">
    <property type="nucleotide sequence ID" value="NZ_BAABJX010000045.1"/>
</dbReference>
<name>A0ABP9DLR5_9BACT</name>
<evidence type="ECO:0000313" key="7">
    <source>
        <dbReference type="Proteomes" id="UP001500298"/>
    </source>
</evidence>
<organism evidence="6 7">
    <name type="scientific">Algivirga pacifica</name>
    <dbReference type="NCBI Taxonomy" id="1162670"/>
    <lineage>
        <taxon>Bacteria</taxon>
        <taxon>Pseudomonadati</taxon>
        <taxon>Bacteroidota</taxon>
        <taxon>Cytophagia</taxon>
        <taxon>Cytophagales</taxon>
        <taxon>Flammeovirgaceae</taxon>
        <taxon>Algivirga</taxon>
    </lineage>
</organism>
<dbReference type="PANTHER" id="PTHR11931">
    <property type="entry name" value="PHOSPHOGLYCERATE MUTASE"/>
    <property type="match status" value="1"/>
</dbReference>
<dbReference type="Proteomes" id="UP001500298">
    <property type="component" value="Unassembled WGS sequence"/>
</dbReference>
<dbReference type="SMART" id="SM00855">
    <property type="entry name" value="PGAM"/>
    <property type="match status" value="1"/>
</dbReference>
<dbReference type="InterPro" id="IPR005952">
    <property type="entry name" value="Phosphogly_mut1"/>
</dbReference>
<evidence type="ECO:0000256" key="1">
    <source>
        <dbReference type="ARBA" id="ARBA00006717"/>
    </source>
</evidence>
<dbReference type="InterPro" id="IPR029033">
    <property type="entry name" value="His_PPase_superfam"/>
</dbReference>
<evidence type="ECO:0000256" key="5">
    <source>
        <dbReference type="ARBA" id="ARBA00023235"/>
    </source>
</evidence>
<evidence type="ECO:0000256" key="4">
    <source>
        <dbReference type="ARBA" id="ARBA00023152"/>
    </source>
</evidence>
<evidence type="ECO:0000256" key="2">
    <source>
        <dbReference type="ARBA" id="ARBA00012028"/>
    </source>
</evidence>
<dbReference type="SUPFAM" id="SSF53254">
    <property type="entry name" value="Phosphoglycerate mutase-like"/>
    <property type="match status" value="1"/>
</dbReference>
<dbReference type="InterPro" id="IPR001345">
    <property type="entry name" value="PG/BPGM_mutase_AS"/>
</dbReference>
<dbReference type="InterPro" id="IPR013078">
    <property type="entry name" value="His_Pase_superF_clade-1"/>
</dbReference>
<protein>
    <recommendedName>
        <fullName evidence="2">phosphoglycerate mutase (2,3-diphosphoglycerate-dependent)</fullName>
        <ecNumber evidence="2">5.4.2.11</ecNumber>
    </recommendedName>
</protein>
<dbReference type="CDD" id="cd07067">
    <property type="entry name" value="HP_PGM_like"/>
    <property type="match status" value="1"/>
</dbReference>
<keyword evidence="4" id="KW-0324">Glycolysis</keyword>
<comment type="caution">
    <text evidence="6">The sequence shown here is derived from an EMBL/GenBank/DDBJ whole genome shotgun (WGS) entry which is preliminary data.</text>
</comment>
<dbReference type="EMBL" id="BAABJX010000045">
    <property type="protein sequence ID" value="GAA4842674.1"/>
    <property type="molecule type" value="Genomic_DNA"/>
</dbReference>
<gene>
    <name evidence="6" type="ORF">GCM10023331_29720</name>
</gene>
<evidence type="ECO:0000256" key="3">
    <source>
        <dbReference type="ARBA" id="ARBA00022432"/>
    </source>
</evidence>
<proteinExistence type="inferred from homology"/>
<keyword evidence="7" id="KW-1185">Reference proteome</keyword>